<accession>A0A1I6FJ44</accession>
<dbReference type="AlphaFoldDB" id="A0A1I6FJ44"/>
<name>A0A1I6FJ44_9PSEU</name>
<reference evidence="3" key="1">
    <citation type="submission" date="2016-10" db="EMBL/GenBank/DDBJ databases">
        <authorList>
            <person name="Varghese N."/>
            <person name="Submissions S."/>
        </authorList>
    </citation>
    <scope>NUCLEOTIDE SEQUENCE [LARGE SCALE GENOMIC DNA]</scope>
    <source>
        <strain evidence="3">DSM 44232</strain>
    </source>
</reference>
<gene>
    <name evidence="2" type="ORF">SAMN04488564_12319</name>
</gene>
<feature type="compositionally biased region" description="Gly residues" evidence="1">
    <location>
        <begin position="36"/>
        <end position="47"/>
    </location>
</feature>
<organism evidence="2 3">
    <name type="scientific">Lentzea waywayandensis</name>
    <dbReference type="NCBI Taxonomy" id="84724"/>
    <lineage>
        <taxon>Bacteria</taxon>
        <taxon>Bacillati</taxon>
        <taxon>Actinomycetota</taxon>
        <taxon>Actinomycetes</taxon>
        <taxon>Pseudonocardiales</taxon>
        <taxon>Pseudonocardiaceae</taxon>
        <taxon>Lentzea</taxon>
    </lineage>
</organism>
<protein>
    <submittedName>
        <fullName evidence="2">Uncharacterized protein</fullName>
    </submittedName>
</protein>
<keyword evidence="3" id="KW-1185">Reference proteome</keyword>
<dbReference type="STRING" id="84724.SAMN04488564_12319"/>
<evidence type="ECO:0000256" key="1">
    <source>
        <dbReference type="SAM" id="MobiDB-lite"/>
    </source>
</evidence>
<dbReference type="EMBL" id="FOYL01000023">
    <property type="protein sequence ID" value="SFR29904.1"/>
    <property type="molecule type" value="Genomic_DNA"/>
</dbReference>
<proteinExistence type="predicted"/>
<sequence length="47" mass="4885">MTTPGDDQWVFLIDSAWQVPEPAAQNTGEDTESPAVGGGCRGLVGHS</sequence>
<evidence type="ECO:0000313" key="2">
    <source>
        <dbReference type="EMBL" id="SFR29904.1"/>
    </source>
</evidence>
<dbReference type="Proteomes" id="UP000198583">
    <property type="component" value="Unassembled WGS sequence"/>
</dbReference>
<evidence type="ECO:0000313" key="3">
    <source>
        <dbReference type="Proteomes" id="UP000198583"/>
    </source>
</evidence>
<feature type="region of interest" description="Disordered" evidence="1">
    <location>
        <begin position="20"/>
        <end position="47"/>
    </location>
</feature>